<feature type="transmembrane region" description="Helical" evidence="9">
    <location>
        <begin position="371"/>
        <end position="401"/>
    </location>
</feature>
<evidence type="ECO:0000313" key="11">
    <source>
        <dbReference type="EMBL" id="SUA90760.1"/>
    </source>
</evidence>
<evidence type="ECO:0000256" key="9">
    <source>
        <dbReference type="SAM" id="Phobius"/>
    </source>
</evidence>
<dbReference type="Proteomes" id="UP000254589">
    <property type="component" value="Unassembled WGS sequence"/>
</dbReference>
<dbReference type="GO" id="GO:0016758">
    <property type="term" value="F:hexosyltransferase activity"/>
    <property type="evidence" value="ECO:0007669"/>
    <property type="project" value="InterPro"/>
</dbReference>
<dbReference type="AlphaFoldDB" id="A0AAJ4ZCG2"/>
<dbReference type="RefSeq" id="WP_052266932.1">
    <property type="nucleotide sequence ID" value="NZ_CP010310.2"/>
</dbReference>
<sequence>MKTSDTGGVVHARQPSGNEPRPQTAHWLTLERVRLYAAVALVCQVIVGICWIAHIHFDTTGKLDPLALDFLPFWSAAWMALQGHATDAYNVVALTRVEIMAEPAMAQVDGIMPWLYPPTVLLFILPLAWVPLRVAYLCFALAGLSLFAYAARRIAPWPQAVLPIVAFPAVGLVIAAGQAALSTAGLAGLVLVLLRRRPALAGICAGLLFMKPHLALLFPLAFLCSRAWTALAACLATVVLSVTASVVVFGPETVTAFLHGVQGAQAAVIAGRAQLFRMPSVFIMAHMMHAPLWLAWTLHGAVALWAAALVADAWLRCGAYALRAAILLSASLLMSPYVYDYDLAWFGILIAWLCVHGQAHGWRTGEREWLVLLWLTPLAGLLIVSFVGFQFMPFITIATLAGVRRRLRLDSPPGAACVMASAATPEGDGMHAVSP</sequence>
<keyword evidence="2" id="KW-1003">Cell membrane</keyword>
<comment type="subcellular location">
    <subcellularLocation>
        <location evidence="1">Cell membrane</location>
        <topology evidence="1">Multi-pass membrane protein</topology>
    </subcellularLocation>
</comment>
<dbReference type="EMBL" id="UGSJ01000001">
    <property type="protein sequence ID" value="SUA90760.1"/>
    <property type="molecule type" value="Genomic_DNA"/>
</dbReference>
<proteinExistence type="inferred from homology"/>
<dbReference type="GO" id="GO:0005886">
    <property type="term" value="C:plasma membrane"/>
    <property type="evidence" value="ECO:0007669"/>
    <property type="project" value="UniProtKB-SubCell"/>
</dbReference>
<reference evidence="11 13" key="3">
    <citation type="submission" date="2018-06" db="EMBL/GenBank/DDBJ databases">
        <authorList>
            <consortium name="Pathogen Informatics"/>
            <person name="Doyle S."/>
        </authorList>
    </citation>
    <scope>NUCLEOTIDE SEQUENCE [LARGE SCALE GENOMIC DNA]</scope>
    <source>
        <strain evidence="11 13">NCTC13159</strain>
    </source>
</reference>
<comment type="similarity">
    <text evidence="7">Belongs to the glycosyltransferase 87 family.</text>
</comment>
<evidence type="ECO:0000313" key="13">
    <source>
        <dbReference type="Proteomes" id="UP000254589"/>
    </source>
</evidence>
<evidence type="ECO:0000256" key="6">
    <source>
        <dbReference type="ARBA" id="ARBA00023136"/>
    </source>
</evidence>
<dbReference type="EMBL" id="CP010310">
    <property type="protein sequence ID" value="APD13292.1"/>
    <property type="molecule type" value="Genomic_DNA"/>
</dbReference>
<keyword evidence="12" id="KW-1185">Reference proteome</keyword>
<reference evidence="10" key="2">
    <citation type="submission" date="2016-11" db="EMBL/GenBank/DDBJ databases">
        <title>Complete Genome Sequencing of Pandoraea pulmonicola DSM 16583.</title>
        <authorList>
            <person name="Chan K.-G."/>
        </authorList>
    </citation>
    <scope>NUCLEOTIDE SEQUENCE</scope>
    <source>
        <strain evidence="10">DSM 16583</strain>
    </source>
</reference>
<evidence type="ECO:0000256" key="7">
    <source>
        <dbReference type="ARBA" id="ARBA00024033"/>
    </source>
</evidence>
<protein>
    <submittedName>
        <fullName evidence="11">Protein of uncharacterized function (DUF2029)</fullName>
    </submittedName>
</protein>
<dbReference type="InterPro" id="IPR018584">
    <property type="entry name" value="GT87"/>
</dbReference>
<keyword evidence="6 9" id="KW-0472">Membrane</keyword>
<evidence type="ECO:0000256" key="2">
    <source>
        <dbReference type="ARBA" id="ARBA00022475"/>
    </source>
</evidence>
<dbReference type="KEGG" id="ppul:RO07_10030"/>
<feature type="transmembrane region" description="Helical" evidence="9">
    <location>
        <begin position="341"/>
        <end position="359"/>
    </location>
</feature>
<feature type="region of interest" description="Disordered" evidence="8">
    <location>
        <begin position="1"/>
        <end position="23"/>
    </location>
</feature>
<evidence type="ECO:0000256" key="8">
    <source>
        <dbReference type="SAM" id="MobiDB-lite"/>
    </source>
</evidence>
<organism evidence="11 13">
    <name type="scientific">Pandoraea pulmonicola</name>
    <dbReference type="NCBI Taxonomy" id="93221"/>
    <lineage>
        <taxon>Bacteria</taxon>
        <taxon>Pseudomonadati</taxon>
        <taxon>Pseudomonadota</taxon>
        <taxon>Betaproteobacteria</taxon>
        <taxon>Burkholderiales</taxon>
        <taxon>Burkholderiaceae</taxon>
        <taxon>Pandoraea</taxon>
    </lineage>
</organism>
<feature type="transmembrane region" description="Helical" evidence="9">
    <location>
        <begin position="230"/>
        <end position="250"/>
    </location>
</feature>
<name>A0AAJ4ZCG2_PANPU</name>
<keyword evidence="5 9" id="KW-1133">Transmembrane helix</keyword>
<feature type="transmembrane region" description="Helical" evidence="9">
    <location>
        <begin position="35"/>
        <end position="57"/>
    </location>
</feature>
<accession>A0AAJ4ZCG2</accession>
<evidence type="ECO:0000256" key="5">
    <source>
        <dbReference type="ARBA" id="ARBA00022989"/>
    </source>
</evidence>
<feature type="transmembrane region" description="Helical" evidence="9">
    <location>
        <begin position="287"/>
        <end position="307"/>
    </location>
</feature>
<feature type="transmembrane region" description="Helical" evidence="9">
    <location>
        <begin position="161"/>
        <end position="194"/>
    </location>
</feature>
<feature type="transmembrane region" description="Helical" evidence="9">
    <location>
        <begin position="120"/>
        <end position="149"/>
    </location>
</feature>
<feature type="transmembrane region" description="Helical" evidence="9">
    <location>
        <begin position="200"/>
        <end position="223"/>
    </location>
</feature>
<gene>
    <name evidence="11" type="ORF">NCTC13159_02246</name>
    <name evidence="10" type="ORF">RO07_10030</name>
</gene>
<evidence type="ECO:0000256" key="4">
    <source>
        <dbReference type="ARBA" id="ARBA00022692"/>
    </source>
</evidence>
<reference evidence="12" key="1">
    <citation type="submission" date="2014-12" db="EMBL/GenBank/DDBJ databases">
        <title>Complete Genome Sequencing of Pandoraea pulmonicola DSM 16583.</title>
        <authorList>
            <person name="Chan K.-G."/>
        </authorList>
    </citation>
    <scope>NUCLEOTIDE SEQUENCE [LARGE SCALE GENOMIC DNA]</scope>
    <source>
        <strain evidence="12">DSM 16583</strain>
    </source>
</reference>
<evidence type="ECO:0000313" key="12">
    <source>
        <dbReference type="Proteomes" id="UP000035086"/>
    </source>
</evidence>
<evidence type="ECO:0000256" key="3">
    <source>
        <dbReference type="ARBA" id="ARBA00022679"/>
    </source>
</evidence>
<keyword evidence="3" id="KW-0808">Transferase</keyword>
<dbReference type="Proteomes" id="UP000035086">
    <property type="component" value="Chromosome"/>
</dbReference>
<evidence type="ECO:0000313" key="10">
    <source>
        <dbReference type="EMBL" id="APD13292.1"/>
    </source>
</evidence>
<evidence type="ECO:0000256" key="1">
    <source>
        <dbReference type="ARBA" id="ARBA00004651"/>
    </source>
</evidence>
<dbReference type="Pfam" id="PF09594">
    <property type="entry name" value="GT87"/>
    <property type="match status" value="1"/>
</dbReference>
<keyword evidence="4 9" id="KW-0812">Transmembrane</keyword>